<organism evidence="6 7">
    <name type="scientific">Vulcanisaeta souniana JCM 11219</name>
    <dbReference type="NCBI Taxonomy" id="1293586"/>
    <lineage>
        <taxon>Archaea</taxon>
        <taxon>Thermoproteota</taxon>
        <taxon>Thermoprotei</taxon>
        <taxon>Thermoproteales</taxon>
        <taxon>Thermoproteaceae</taxon>
        <taxon>Vulcanisaeta</taxon>
    </lineage>
</organism>
<evidence type="ECO:0000256" key="2">
    <source>
        <dbReference type="ARBA" id="ARBA00022771"/>
    </source>
</evidence>
<evidence type="ECO:0000256" key="1">
    <source>
        <dbReference type="ARBA" id="ARBA00022723"/>
    </source>
</evidence>
<reference evidence="6" key="1">
    <citation type="journal article" date="2014" name="Int. J. Syst. Evol. Microbiol.">
        <title>Complete genome sequence of Corynebacterium casei LMG S-19264T (=DSM 44701T), isolated from a smear-ripened cheese.</title>
        <authorList>
            <consortium name="US DOE Joint Genome Institute (JGI-PGF)"/>
            <person name="Walter F."/>
            <person name="Albersmeier A."/>
            <person name="Kalinowski J."/>
            <person name="Ruckert C."/>
        </authorList>
    </citation>
    <scope>NUCLEOTIDE SEQUENCE</scope>
    <source>
        <strain evidence="6">JCM 11219</strain>
    </source>
</reference>
<dbReference type="Pfam" id="PF01096">
    <property type="entry name" value="Zn_ribbon_TFIIS"/>
    <property type="match status" value="1"/>
</dbReference>
<keyword evidence="3" id="KW-0862">Zinc</keyword>
<feature type="domain" description="TFIIS-type" evidence="4">
    <location>
        <begin position="3"/>
        <end position="40"/>
    </location>
</feature>
<gene>
    <name evidence="6" type="ORF">GCM10007112_17600</name>
    <name evidence="5" type="ORF">Vsou_02560</name>
</gene>
<dbReference type="GO" id="GO:0006351">
    <property type="term" value="P:DNA-templated transcription"/>
    <property type="evidence" value="ECO:0007669"/>
    <property type="project" value="InterPro"/>
</dbReference>
<reference evidence="5" key="4">
    <citation type="journal article" date="2023" name="Microbiol. Resour. Announc.">
        <title>Complete Genome Sequence of Vulcanisaeta souniana Strain IC-059, a Hyperthermophilic Archaeon Isolated from Hot Spring Water in Japan.</title>
        <authorList>
            <person name="Kato S."/>
            <person name="Itoh T."/>
            <person name="Wu L."/>
            <person name="Ma J."/>
            <person name="Ohkuma M."/>
        </authorList>
    </citation>
    <scope>NUCLEOTIDE SEQUENCE</scope>
    <source>
        <strain evidence="5">JCM 11219</strain>
    </source>
</reference>
<proteinExistence type="predicted"/>
<dbReference type="GeneID" id="76205807"/>
<dbReference type="RefSeq" id="WP_188603613.1">
    <property type="nucleotide sequence ID" value="NZ_AP026830.1"/>
</dbReference>
<dbReference type="Gene3D" id="2.20.25.10">
    <property type="match status" value="1"/>
</dbReference>
<evidence type="ECO:0000313" key="7">
    <source>
        <dbReference type="Proteomes" id="UP000657075"/>
    </source>
</evidence>
<dbReference type="GO" id="GO:0003676">
    <property type="term" value="F:nucleic acid binding"/>
    <property type="evidence" value="ECO:0007669"/>
    <property type="project" value="InterPro"/>
</dbReference>
<dbReference type="GO" id="GO:0008270">
    <property type="term" value="F:zinc ion binding"/>
    <property type="evidence" value="ECO:0007669"/>
    <property type="project" value="UniProtKB-KW"/>
</dbReference>
<dbReference type="EMBL" id="AP026830">
    <property type="protein sequence ID" value="BDR91163.1"/>
    <property type="molecule type" value="Genomic_DNA"/>
</dbReference>
<accession>A0A830EGQ8</accession>
<sequence length="59" mass="6875">MVITCPYCGMNNWTMVQFLSKRGSENFIVVCRCNNCGKIFYLYKTKFSTLTYKLEDTGL</sequence>
<protein>
    <recommendedName>
        <fullName evidence="4">TFIIS-type domain-containing protein</fullName>
    </recommendedName>
</protein>
<dbReference type="OrthoDB" id="23349at2157"/>
<evidence type="ECO:0000256" key="3">
    <source>
        <dbReference type="ARBA" id="ARBA00022833"/>
    </source>
</evidence>
<evidence type="ECO:0000313" key="8">
    <source>
        <dbReference type="Proteomes" id="UP001060771"/>
    </source>
</evidence>
<keyword evidence="2" id="KW-0863">Zinc-finger</keyword>
<reference evidence="6" key="2">
    <citation type="submission" date="2020-09" db="EMBL/GenBank/DDBJ databases">
        <authorList>
            <person name="Sun Q."/>
            <person name="Ohkuma M."/>
        </authorList>
    </citation>
    <scope>NUCLEOTIDE SEQUENCE</scope>
    <source>
        <strain evidence="6">JCM 11219</strain>
    </source>
</reference>
<keyword evidence="8" id="KW-1185">Reference proteome</keyword>
<evidence type="ECO:0000259" key="4">
    <source>
        <dbReference type="Pfam" id="PF01096"/>
    </source>
</evidence>
<reference evidence="8" key="3">
    <citation type="submission" date="2022-09" db="EMBL/GenBank/DDBJ databases">
        <title>Complete genome sequence of Vulcanisaeta souniana.</title>
        <authorList>
            <person name="Kato S."/>
            <person name="Itoh T."/>
            <person name="Ohkuma M."/>
        </authorList>
    </citation>
    <scope>NUCLEOTIDE SEQUENCE [LARGE SCALE GENOMIC DNA]</scope>
    <source>
        <strain evidence="8">JCM 11219</strain>
    </source>
</reference>
<dbReference type="Proteomes" id="UP000657075">
    <property type="component" value="Unassembled WGS sequence"/>
</dbReference>
<evidence type="ECO:0000313" key="6">
    <source>
        <dbReference type="EMBL" id="GGI81357.1"/>
    </source>
</evidence>
<evidence type="ECO:0000313" key="5">
    <source>
        <dbReference type="EMBL" id="BDR91163.1"/>
    </source>
</evidence>
<dbReference type="AlphaFoldDB" id="A0A830EGQ8"/>
<dbReference type="InterPro" id="IPR001222">
    <property type="entry name" value="Znf_TFIIS"/>
</dbReference>
<name>A0A830EGQ8_9CREN</name>
<dbReference type="EMBL" id="BMNM01000007">
    <property type="protein sequence ID" value="GGI81357.1"/>
    <property type="molecule type" value="Genomic_DNA"/>
</dbReference>
<keyword evidence="1" id="KW-0479">Metal-binding</keyword>
<dbReference type="Proteomes" id="UP001060771">
    <property type="component" value="Chromosome"/>
</dbReference>
<dbReference type="SUPFAM" id="SSF57783">
    <property type="entry name" value="Zinc beta-ribbon"/>
    <property type="match status" value="1"/>
</dbReference>